<dbReference type="InterPro" id="IPR018060">
    <property type="entry name" value="HTH_AraC"/>
</dbReference>
<dbReference type="AlphaFoldDB" id="A0A1H9HBQ1"/>
<dbReference type="InterPro" id="IPR011051">
    <property type="entry name" value="RmlC_Cupin_sf"/>
</dbReference>
<keyword evidence="2 6" id="KW-0238">DNA-binding</keyword>
<reference evidence="6 7" key="1">
    <citation type="submission" date="2016-10" db="EMBL/GenBank/DDBJ databases">
        <authorList>
            <person name="de Groot N.N."/>
        </authorList>
    </citation>
    <scope>NUCLEOTIDE SEQUENCE [LARGE SCALE GENOMIC DNA]</scope>
    <source>
        <strain evidence="6 7">B25</strain>
    </source>
</reference>
<feature type="domain" description="HTH araC/xylS-type" evidence="5">
    <location>
        <begin position="103"/>
        <end position="203"/>
    </location>
</feature>
<dbReference type="Pfam" id="PF12833">
    <property type="entry name" value="HTH_18"/>
    <property type="match status" value="1"/>
</dbReference>
<dbReference type="InterPro" id="IPR018062">
    <property type="entry name" value="HTH_AraC-typ_CS"/>
</dbReference>
<name>A0A1H9HBQ1_9SPIR</name>
<dbReference type="Pfam" id="PF02311">
    <property type="entry name" value="AraC_binding"/>
    <property type="match status" value="1"/>
</dbReference>
<evidence type="ECO:0000256" key="4">
    <source>
        <dbReference type="SAM" id="MobiDB-lite"/>
    </source>
</evidence>
<dbReference type="Gene3D" id="2.60.120.10">
    <property type="entry name" value="Jelly Rolls"/>
    <property type="match status" value="1"/>
</dbReference>
<dbReference type="SUPFAM" id="SSF51182">
    <property type="entry name" value="RmlC-like cupins"/>
    <property type="match status" value="1"/>
</dbReference>
<dbReference type="PANTHER" id="PTHR46796">
    <property type="entry name" value="HTH-TYPE TRANSCRIPTIONAL ACTIVATOR RHAS-RELATED"/>
    <property type="match status" value="1"/>
</dbReference>
<keyword evidence="7" id="KW-1185">Reference proteome</keyword>
<dbReference type="OrthoDB" id="184994at2"/>
<evidence type="ECO:0000256" key="1">
    <source>
        <dbReference type="ARBA" id="ARBA00023015"/>
    </source>
</evidence>
<feature type="compositionally biased region" description="Polar residues" evidence="4">
    <location>
        <begin position="204"/>
        <end position="217"/>
    </location>
</feature>
<dbReference type="EMBL" id="FOFU01000006">
    <property type="protein sequence ID" value="SEQ59713.1"/>
    <property type="molecule type" value="Genomic_DNA"/>
</dbReference>
<evidence type="ECO:0000256" key="2">
    <source>
        <dbReference type="ARBA" id="ARBA00023125"/>
    </source>
</evidence>
<feature type="region of interest" description="Disordered" evidence="4">
    <location>
        <begin position="199"/>
        <end position="228"/>
    </location>
</feature>
<dbReference type="InterPro" id="IPR050204">
    <property type="entry name" value="AraC_XylS_family_regulators"/>
</dbReference>
<gene>
    <name evidence="6" type="ORF">SAMN04487977_106128</name>
</gene>
<feature type="compositionally biased region" description="Basic and acidic residues" evidence="4">
    <location>
        <begin position="218"/>
        <end position="228"/>
    </location>
</feature>
<organism evidence="6 7">
    <name type="scientific">Treponema bryantii</name>
    <dbReference type="NCBI Taxonomy" id="163"/>
    <lineage>
        <taxon>Bacteria</taxon>
        <taxon>Pseudomonadati</taxon>
        <taxon>Spirochaetota</taxon>
        <taxon>Spirochaetia</taxon>
        <taxon>Spirochaetales</taxon>
        <taxon>Treponemataceae</taxon>
        <taxon>Treponema</taxon>
    </lineage>
</organism>
<dbReference type="SMART" id="SM00342">
    <property type="entry name" value="HTH_ARAC"/>
    <property type="match status" value="1"/>
</dbReference>
<sequence length="228" mass="26044">MMNEISYRKKNDDIECVHYKNWTKTYPPHTHAEHLTLGIVEAGKVCIVMNGASKVFCEGDEFQIPPDVLHEIKPVDDKGYSMLVTCVRVPAQAQTDPDDKSDAPLIELKDSILDQPENLYLIEEMAQDTNISPFHLIRKFKKLYGLTPHQFQIQCKVRKAQKLLEEEKSVCEVTYDAGFCDQSHLDRCFQKIVGMTPKEYKEASSPSENTSTKPGKTSQKDKDLPDRH</sequence>
<accession>A0A1H9HBQ1</accession>
<dbReference type="RefSeq" id="WP_083379842.1">
    <property type="nucleotide sequence ID" value="NZ_FOFU01000006.1"/>
</dbReference>
<proteinExistence type="predicted"/>
<evidence type="ECO:0000259" key="5">
    <source>
        <dbReference type="PROSITE" id="PS01124"/>
    </source>
</evidence>
<evidence type="ECO:0000256" key="3">
    <source>
        <dbReference type="ARBA" id="ARBA00023163"/>
    </source>
</evidence>
<keyword evidence="1" id="KW-0805">Transcription regulation</keyword>
<protein>
    <submittedName>
        <fullName evidence="6">AraC-type DNA-binding protein</fullName>
    </submittedName>
</protein>
<dbReference type="InterPro" id="IPR009057">
    <property type="entry name" value="Homeodomain-like_sf"/>
</dbReference>
<dbReference type="GO" id="GO:0043565">
    <property type="term" value="F:sequence-specific DNA binding"/>
    <property type="evidence" value="ECO:0007669"/>
    <property type="project" value="InterPro"/>
</dbReference>
<dbReference type="PROSITE" id="PS00041">
    <property type="entry name" value="HTH_ARAC_FAMILY_1"/>
    <property type="match status" value="1"/>
</dbReference>
<evidence type="ECO:0000313" key="6">
    <source>
        <dbReference type="EMBL" id="SEQ59713.1"/>
    </source>
</evidence>
<dbReference type="InterPro" id="IPR014710">
    <property type="entry name" value="RmlC-like_jellyroll"/>
</dbReference>
<dbReference type="InterPro" id="IPR003313">
    <property type="entry name" value="AraC-bd"/>
</dbReference>
<dbReference type="Proteomes" id="UP000182360">
    <property type="component" value="Unassembled WGS sequence"/>
</dbReference>
<dbReference type="GO" id="GO:0003700">
    <property type="term" value="F:DNA-binding transcription factor activity"/>
    <property type="evidence" value="ECO:0007669"/>
    <property type="project" value="InterPro"/>
</dbReference>
<keyword evidence="3" id="KW-0804">Transcription</keyword>
<dbReference type="CDD" id="cd02208">
    <property type="entry name" value="cupin_RmlC-like"/>
    <property type="match status" value="1"/>
</dbReference>
<evidence type="ECO:0000313" key="7">
    <source>
        <dbReference type="Proteomes" id="UP000182360"/>
    </source>
</evidence>
<dbReference type="Gene3D" id="1.10.10.60">
    <property type="entry name" value="Homeodomain-like"/>
    <property type="match status" value="2"/>
</dbReference>
<dbReference type="PROSITE" id="PS01124">
    <property type="entry name" value="HTH_ARAC_FAMILY_2"/>
    <property type="match status" value="1"/>
</dbReference>
<dbReference type="SUPFAM" id="SSF46689">
    <property type="entry name" value="Homeodomain-like"/>
    <property type="match status" value="2"/>
</dbReference>